<sequence>MDTELKAIVDALRDLEKQIRDTVTAKARSRHGTIPDDCQEPLLGAVAAALEAMKGFTGIYPDRMYTPDARSTMNQVTRQLGDLADRLRAAQRRAAEGGR</sequence>
<dbReference type="KEGG" id="kcm:ABWK59_03235"/>
<reference evidence="1" key="1">
    <citation type="submission" date="2024-06" db="EMBL/GenBank/DDBJ databases">
        <title>The genome sequences of Kitasatospora sp. strain HUAS MG31.</title>
        <authorList>
            <person name="Mo P."/>
        </authorList>
    </citation>
    <scope>NUCLEOTIDE SEQUENCE</scope>
    <source>
        <strain evidence="1">HUAS MG31</strain>
    </source>
</reference>
<dbReference type="RefSeq" id="WP_354637758.1">
    <property type="nucleotide sequence ID" value="NZ_CP159872.1"/>
</dbReference>
<name>A0AAU8JQ84_9ACTN</name>
<organism evidence="1">
    <name type="scientific">Kitasatospora camelliae</name>
    <dbReference type="NCBI Taxonomy" id="3156397"/>
    <lineage>
        <taxon>Bacteria</taxon>
        <taxon>Bacillati</taxon>
        <taxon>Actinomycetota</taxon>
        <taxon>Actinomycetes</taxon>
        <taxon>Kitasatosporales</taxon>
        <taxon>Streptomycetaceae</taxon>
        <taxon>Kitasatospora</taxon>
    </lineage>
</organism>
<accession>A0AAU8JQ84</accession>
<protein>
    <recommendedName>
        <fullName evidence="2">PE family protein</fullName>
    </recommendedName>
</protein>
<dbReference type="EMBL" id="CP159872">
    <property type="protein sequence ID" value="XCM78015.1"/>
    <property type="molecule type" value="Genomic_DNA"/>
</dbReference>
<dbReference type="AlphaFoldDB" id="A0AAU8JQ84"/>
<proteinExistence type="predicted"/>
<evidence type="ECO:0000313" key="1">
    <source>
        <dbReference type="EMBL" id="XCM78015.1"/>
    </source>
</evidence>
<evidence type="ECO:0008006" key="2">
    <source>
        <dbReference type="Google" id="ProtNLM"/>
    </source>
</evidence>
<gene>
    <name evidence="1" type="ORF">ABWK59_03235</name>
</gene>